<proteinExistence type="predicted"/>
<reference evidence="2" key="1">
    <citation type="submission" date="2022-04" db="EMBL/GenBank/DDBJ databases">
        <title>Carnegiea gigantea Genome sequencing and assembly v2.</title>
        <authorList>
            <person name="Copetti D."/>
            <person name="Sanderson M.J."/>
            <person name="Burquez A."/>
            <person name="Wojciechowski M.F."/>
        </authorList>
    </citation>
    <scope>NUCLEOTIDE SEQUENCE</scope>
    <source>
        <strain evidence="2">SGP5-SGP5p</strain>
        <tissue evidence="2">Aerial part</tissue>
    </source>
</reference>
<dbReference type="GO" id="GO:0070475">
    <property type="term" value="P:rRNA base methylation"/>
    <property type="evidence" value="ECO:0007669"/>
    <property type="project" value="InterPro"/>
</dbReference>
<dbReference type="GO" id="GO:0005737">
    <property type="term" value="C:cytoplasm"/>
    <property type="evidence" value="ECO:0007669"/>
    <property type="project" value="TreeGrafter"/>
</dbReference>
<keyword evidence="3" id="KW-1185">Reference proteome</keyword>
<dbReference type="AlphaFoldDB" id="A0A9Q1KK83"/>
<dbReference type="OrthoDB" id="273345at2759"/>
<sequence>MRTRTYYSCTIQCDYANADGLKRKHRKAKSNLDKLQKLGAILIHGVDAMRINFQGYLQASKFDRIVFNFPHAGFHGREDSHHLIIYLIFMIRKRRRLVDGFFYNASSMLRPDGEIHIRHKTYPPFGYWKLEELASWNSLLLVEFVPFRIWEYPAYVNRRGDGSRSGEPFPSKECSTFKFILSTAARHYLERSLTIIIIIEGLLQGT</sequence>
<dbReference type="EMBL" id="JAKOGI010000089">
    <property type="protein sequence ID" value="KAJ8444772.1"/>
    <property type="molecule type" value="Genomic_DNA"/>
</dbReference>
<dbReference type="PANTHER" id="PTHR11538">
    <property type="entry name" value="PHENYLALANYL-TRNA SYNTHETASE"/>
    <property type="match status" value="1"/>
</dbReference>
<comment type="caution">
    <text evidence="2">The sequence shown here is derived from an EMBL/GenBank/DDBJ whole genome shotgun (WGS) entry which is preliminary data.</text>
</comment>
<dbReference type="Proteomes" id="UP001153076">
    <property type="component" value="Unassembled WGS sequence"/>
</dbReference>
<evidence type="ECO:0000259" key="1">
    <source>
        <dbReference type="Pfam" id="PF10354"/>
    </source>
</evidence>
<dbReference type="Pfam" id="PF10354">
    <property type="entry name" value="BMT5-like"/>
    <property type="match status" value="1"/>
</dbReference>
<dbReference type="SUPFAM" id="SSF53335">
    <property type="entry name" value="S-adenosyl-L-methionine-dependent methyltransferases"/>
    <property type="match status" value="1"/>
</dbReference>
<organism evidence="2 3">
    <name type="scientific">Carnegiea gigantea</name>
    <dbReference type="NCBI Taxonomy" id="171969"/>
    <lineage>
        <taxon>Eukaryota</taxon>
        <taxon>Viridiplantae</taxon>
        <taxon>Streptophyta</taxon>
        <taxon>Embryophyta</taxon>
        <taxon>Tracheophyta</taxon>
        <taxon>Spermatophyta</taxon>
        <taxon>Magnoliopsida</taxon>
        <taxon>eudicotyledons</taxon>
        <taxon>Gunneridae</taxon>
        <taxon>Pentapetalae</taxon>
        <taxon>Caryophyllales</taxon>
        <taxon>Cactineae</taxon>
        <taxon>Cactaceae</taxon>
        <taxon>Cactoideae</taxon>
        <taxon>Echinocereeae</taxon>
        <taxon>Carnegiea</taxon>
    </lineage>
</organism>
<gene>
    <name evidence="2" type="ORF">Cgig2_011734</name>
</gene>
<protein>
    <recommendedName>
        <fullName evidence="1">25S rRNA (uridine-N(3))-methyltransferase BMT5-like domain-containing protein</fullName>
    </recommendedName>
</protein>
<evidence type="ECO:0000313" key="2">
    <source>
        <dbReference type="EMBL" id="KAJ8444772.1"/>
    </source>
</evidence>
<dbReference type="InterPro" id="IPR029063">
    <property type="entry name" value="SAM-dependent_MTases_sf"/>
</dbReference>
<accession>A0A9Q1KK83</accession>
<dbReference type="GO" id="GO:0070042">
    <property type="term" value="F:rRNA (uridine-N3-)-methyltransferase activity"/>
    <property type="evidence" value="ECO:0007669"/>
    <property type="project" value="InterPro"/>
</dbReference>
<dbReference type="InterPro" id="IPR019446">
    <property type="entry name" value="BMT5-like"/>
</dbReference>
<name>A0A9Q1KK83_9CARY</name>
<feature type="domain" description="25S rRNA (uridine-N(3))-methyltransferase BMT5-like" evidence="1">
    <location>
        <begin position="15"/>
        <end position="159"/>
    </location>
</feature>
<evidence type="ECO:0000313" key="3">
    <source>
        <dbReference type="Proteomes" id="UP001153076"/>
    </source>
</evidence>
<dbReference type="PANTHER" id="PTHR11538:SF26">
    <property type="entry name" value="FERREDOXIN-FOLD ANTICODON-BINDING DOMAIN-CONTAINING PROTEIN 1"/>
    <property type="match status" value="1"/>
</dbReference>